<reference evidence="2 3" key="1">
    <citation type="submission" date="2024-03" db="EMBL/GenBank/DDBJ databases">
        <title>The genome assembly and annotation of the cricket Gryllus longicercus Weissman &amp; Gray.</title>
        <authorList>
            <person name="Szrajer S."/>
            <person name="Gray D."/>
            <person name="Ylla G."/>
        </authorList>
    </citation>
    <scope>NUCLEOTIDE SEQUENCE [LARGE SCALE GENOMIC DNA]</scope>
    <source>
        <strain evidence="2">DAG 2021-001</strain>
        <tissue evidence="2">Whole body minus gut</tissue>
    </source>
</reference>
<dbReference type="EMBL" id="JAZDUA010000078">
    <property type="protein sequence ID" value="KAK7869201.1"/>
    <property type="molecule type" value="Genomic_DNA"/>
</dbReference>
<gene>
    <name evidence="2" type="ORF">R5R35_001144</name>
</gene>
<feature type="signal peptide" evidence="1">
    <location>
        <begin position="1"/>
        <end position="17"/>
    </location>
</feature>
<evidence type="ECO:0000313" key="3">
    <source>
        <dbReference type="Proteomes" id="UP001378592"/>
    </source>
</evidence>
<protein>
    <recommendedName>
        <fullName evidence="4">Accessory gland protein</fullName>
    </recommendedName>
</protein>
<comment type="caution">
    <text evidence="2">The sequence shown here is derived from an EMBL/GenBank/DDBJ whole genome shotgun (WGS) entry which is preliminary data.</text>
</comment>
<feature type="chain" id="PRO_5042936271" description="Accessory gland protein" evidence="1">
    <location>
        <begin position="18"/>
        <end position="91"/>
    </location>
</feature>
<evidence type="ECO:0000313" key="2">
    <source>
        <dbReference type="EMBL" id="KAK7869201.1"/>
    </source>
</evidence>
<accession>A0AAN9VUT9</accession>
<keyword evidence="3" id="KW-1185">Reference proteome</keyword>
<dbReference type="AlphaFoldDB" id="A0AAN9VUT9"/>
<keyword evidence="1" id="KW-0732">Signal</keyword>
<name>A0AAN9VUT9_9ORTH</name>
<dbReference type="Proteomes" id="UP001378592">
    <property type="component" value="Unassembled WGS sequence"/>
</dbReference>
<proteinExistence type="predicted"/>
<evidence type="ECO:0008006" key="4">
    <source>
        <dbReference type="Google" id="ProtNLM"/>
    </source>
</evidence>
<organism evidence="2 3">
    <name type="scientific">Gryllus longicercus</name>
    <dbReference type="NCBI Taxonomy" id="2509291"/>
    <lineage>
        <taxon>Eukaryota</taxon>
        <taxon>Metazoa</taxon>
        <taxon>Ecdysozoa</taxon>
        <taxon>Arthropoda</taxon>
        <taxon>Hexapoda</taxon>
        <taxon>Insecta</taxon>
        <taxon>Pterygota</taxon>
        <taxon>Neoptera</taxon>
        <taxon>Polyneoptera</taxon>
        <taxon>Orthoptera</taxon>
        <taxon>Ensifera</taxon>
        <taxon>Gryllidea</taxon>
        <taxon>Grylloidea</taxon>
        <taxon>Gryllidae</taxon>
        <taxon>Gryllinae</taxon>
        <taxon>Gryllus</taxon>
    </lineage>
</organism>
<sequence>MLIQVVLSLILFTLVNVEQFYAQRQPVKNKKKTFLGRKQKPPKVRSAHTKIGFGEVWTYVGPPQESQPNLLGYRISLLDLEKFSVRRYTHM</sequence>
<evidence type="ECO:0000256" key="1">
    <source>
        <dbReference type="SAM" id="SignalP"/>
    </source>
</evidence>